<dbReference type="PROSITE" id="PS51900">
    <property type="entry name" value="CB"/>
    <property type="match status" value="1"/>
</dbReference>
<dbReference type="Gene3D" id="1.10.443.10">
    <property type="entry name" value="Intergrase catalytic core"/>
    <property type="match status" value="1"/>
</dbReference>
<dbReference type="SUPFAM" id="SSF56349">
    <property type="entry name" value="DNA breaking-rejoining enzymes"/>
    <property type="match status" value="1"/>
</dbReference>
<evidence type="ECO:0000256" key="2">
    <source>
        <dbReference type="ARBA" id="ARBA00022908"/>
    </source>
</evidence>
<keyword evidence="3 5" id="KW-0238">DNA-binding</keyword>
<gene>
    <name evidence="8" type="ORF">PQU95_08785</name>
</gene>
<dbReference type="InterPro" id="IPR010998">
    <property type="entry name" value="Integrase_recombinase_N"/>
</dbReference>
<keyword evidence="9" id="KW-1185">Reference proteome</keyword>
<dbReference type="Proteomes" id="UP001219956">
    <property type="component" value="Unassembled WGS sequence"/>
</dbReference>
<dbReference type="InterPro" id="IPR038488">
    <property type="entry name" value="Integrase_DNA-bd_sf"/>
</dbReference>
<keyword evidence="2" id="KW-0229">DNA integration</keyword>
<dbReference type="Gene3D" id="1.10.150.130">
    <property type="match status" value="1"/>
</dbReference>
<dbReference type="PANTHER" id="PTHR30629">
    <property type="entry name" value="PROPHAGE INTEGRASE"/>
    <property type="match status" value="1"/>
</dbReference>
<dbReference type="EMBL" id="JAQQLF010000009">
    <property type="protein sequence ID" value="MDC7717303.1"/>
    <property type="molecule type" value="Genomic_DNA"/>
</dbReference>
<evidence type="ECO:0000259" key="7">
    <source>
        <dbReference type="PROSITE" id="PS51900"/>
    </source>
</evidence>
<dbReference type="PANTHER" id="PTHR30629:SF2">
    <property type="entry name" value="PROPHAGE INTEGRASE INTS-RELATED"/>
    <property type="match status" value="1"/>
</dbReference>
<dbReference type="InterPro" id="IPR011010">
    <property type="entry name" value="DNA_brk_join_enz"/>
</dbReference>
<dbReference type="InterPro" id="IPR025166">
    <property type="entry name" value="Integrase_DNA_bind_dom"/>
</dbReference>
<dbReference type="PROSITE" id="PS51898">
    <property type="entry name" value="TYR_RECOMBINASE"/>
    <property type="match status" value="1"/>
</dbReference>
<evidence type="ECO:0000256" key="4">
    <source>
        <dbReference type="ARBA" id="ARBA00023172"/>
    </source>
</evidence>
<dbReference type="Pfam" id="PF22022">
    <property type="entry name" value="Phage_int_M"/>
    <property type="match status" value="1"/>
</dbReference>
<dbReference type="Gene3D" id="3.30.160.390">
    <property type="entry name" value="Integrase, DNA-binding domain"/>
    <property type="match status" value="1"/>
</dbReference>
<organism evidence="8 9">
    <name type="scientific">Vogesella aquatica</name>
    <dbReference type="NCBI Taxonomy" id="2984206"/>
    <lineage>
        <taxon>Bacteria</taxon>
        <taxon>Pseudomonadati</taxon>
        <taxon>Pseudomonadota</taxon>
        <taxon>Betaproteobacteria</taxon>
        <taxon>Neisseriales</taxon>
        <taxon>Chromobacteriaceae</taxon>
        <taxon>Vogesella</taxon>
    </lineage>
</organism>
<evidence type="ECO:0000256" key="5">
    <source>
        <dbReference type="PROSITE-ProRule" id="PRU01248"/>
    </source>
</evidence>
<comment type="caution">
    <text evidence="8">The sequence shown here is derived from an EMBL/GenBank/DDBJ whole genome shotgun (WGS) entry which is preliminary data.</text>
</comment>
<evidence type="ECO:0000313" key="9">
    <source>
        <dbReference type="Proteomes" id="UP001219956"/>
    </source>
</evidence>
<dbReference type="Pfam" id="PF13356">
    <property type="entry name" value="Arm-DNA-bind_3"/>
    <property type="match status" value="1"/>
</dbReference>
<name>A0ABT5IYR6_9NEIS</name>
<dbReference type="InterPro" id="IPR050808">
    <property type="entry name" value="Phage_Integrase"/>
</dbReference>
<sequence length="403" mass="45923">MLTDTKLRHLKPQAKMYKVADRDGLYVAVTPAGGISFRYNYSINGRQETMTFGRYGLGGITLAEARERLGEAKKMISAGKSPAKEKARDKARVKGAETFGAWAEKWLRGYQMADSTRDMRRSIFERELKHKFGNQKLAEISHEDLRTLTDAIVQRGAPATAVHAREVVMQVYRWAIERGQKVENPAELVRPASIAKFEPRDRALTPDEIALMYQYLERIGTTPSIRAACKLLLLTMVRKSELTNATWSEINFSEAVWTIPKERMKRRTPHLVFLSRQAMDILIALKTFAGGSAYVLPSRYDIDKPMSSATLNQVLALTYKLAQKEGKPLAKFGPHDLRRTASTLLHEAGYNTDWIEKCLAHEQRGVRAVYNKAEYREQRTEMLQDWASMIDLWSRKGNEHEPS</sequence>
<dbReference type="InterPro" id="IPR044068">
    <property type="entry name" value="CB"/>
</dbReference>
<evidence type="ECO:0000313" key="8">
    <source>
        <dbReference type="EMBL" id="MDC7717303.1"/>
    </source>
</evidence>
<keyword evidence="4" id="KW-0233">DNA recombination</keyword>
<evidence type="ECO:0000256" key="1">
    <source>
        <dbReference type="ARBA" id="ARBA00008857"/>
    </source>
</evidence>
<proteinExistence type="inferred from homology"/>
<evidence type="ECO:0000259" key="6">
    <source>
        <dbReference type="PROSITE" id="PS51898"/>
    </source>
</evidence>
<feature type="domain" description="Tyr recombinase" evidence="6">
    <location>
        <begin position="199"/>
        <end position="383"/>
    </location>
</feature>
<comment type="similarity">
    <text evidence="1">Belongs to the 'phage' integrase family.</text>
</comment>
<accession>A0ABT5IYR6</accession>
<dbReference type="InterPro" id="IPR053876">
    <property type="entry name" value="Phage_int_M"/>
</dbReference>
<dbReference type="InterPro" id="IPR002104">
    <property type="entry name" value="Integrase_catalytic"/>
</dbReference>
<feature type="domain" description="Core-binding (CB)" evidence="7">
    <location>
        <begin position="97"/>
        <end position="176"/>
    </location>
</feature>
<dbReference type="CDD" id="cd00801">
    <property type="entry name" value="INT_P4_C"/>
    <property type="match status" value="1"/>
</dbReference>
<dbReference type="InterPro" id="IPR013762">
    <property type="entry name" value="Integrase-like_cat_sf"/>
</dbReference>
<dbReference type="RefSeq" id="WP_272751639.1">
    <property type="nucleotide sequence ID" value="NZ_JAQQLF010000009.1"/>
</dbReference>
<reference evidence="8 9" key="1">
    <citation type="submission" date="2023-01" db="EMBL/GenBank/DDBJ databases">
        <title>Novel species of the genus Vogesella isolated from rivers.</title>
        <authorList>
            <person name="Lu H."/>
        </authorList>
    </citation>
    <scope>NUCLEOTIDE SEQUENCE [LARGE SCALE GENOMIC DNA]</scope>
    <source>
        <strain evidence="8 9">DC21W</strain>
    </source>
</reference>
<evidence type="ECO:0000256" key="3">
    <source>
        <dbReference type="ARBA" id="ARBA00023125"/>
    </source>
</evidence>
<protein>
    <submittedName>
        <fullName evidence="8">Tyrosine-type recombinase/integrase</fullName>
    </submittedName>
</protein>
<dbReference type="Pfam" id="PF00589">
    <property type="entry name" value="Phage_integrase"/>
    <property type="match status" value="1"/>
</dbReference>